<dbReference type="RefSeq" id="WP_138862469.1">
    <property type="nucleotide sequence ID" value="NZ_VCPC01000001.1"/>
</dbReference>
<dbReference type="EMBL" id="VCPC01000001">
    <property type="protein sequence ID" value="TMV15121.1"/>
    <property type="molecule type" value="Genomic_DNA"/>
</dbReference>
<dbReference type="Proteomes" id="UP001191082">
    <property type="component" value="Unassembled WGS sequence"/>
</dbReference>
<sequence length="551" mass="58296">MTPRNDIYRVAVIGFGPRGLGAVEALAGLADSTGARVHLDIFDTSDAPGAGPNFDPKETPLCLLNVPVRDVDLPHPIGSFANFSDWLAPENHPDRFPTRSELGRYFIARRDHLCDTLPSGLTIAFHDCDVSHIAPADGRWQVSAGEHATGRYDEVLVTVGQPATQPDDQLAKWQEHAADTGAELAQVYPARDLMQRAETWAGKTVGLRGLGLSTLDALRVLTFGQGGDWRDDRYVPSGREPGLIVPFSLDGQPPAPKPATVQVDAQFDPTDAETEGFRHALDTASNEGADAILANVCEALIAPAARISGAHPDKVAHWLECERNAPGSQETRAPLDALRAGLDGATGRAAPSVGYAVGHVWRKWQNDLRKLFNPAKCLPDTAEALIGFDEGLKRYSYGPPVSAARELLALCEAGLVTLAAADDPDIACTEHGWTLHGDSSAALRIDAMVDTVLPSPKLKAVTGDPVQDLHDAGLLSSVPGVGGTRTAADAQVMRSDGSPVSGLCLLGRLALGSVIAVDSIHDCFGAASHRWAEGVQGRAARAATREPALSS</sequence>
<keyword evidence="3" id="KW-1185">Reference proteome</keyword>
<reference evidence="2 3" key="1">
    <citation type="submission" date="2019-05" db="EMBL/GenBank/DDBJ databases">
        <title>Marivita sp. nov. isolated from sea sediment.</title>
        <authorList>
            <person name="Kim W."/>
        </authorList>
    </citation>
    <scope>NUCLEOTIDE SEQUENCE [LARGE SCALE GENOMIC DNA]</scope>
    <source>
        <strain evidence="2 3">CAU 1492</strain>
    </source>
</reference>
<comment type="caution">
    <text evidence="2">The sequence shown here is derived from an EMBL/GenBank/DDBJ whole genome shotgun (WGS) entry which is preliminary data.</text>
</comment>
<accession>A0ABY2XEJ2</accession>
<feature type="domain" description="FAD-dependent urate hydroxylase HpyO/Asp monooxygenase CreE-like FAD/NAD(P)-binding" evidence="1">
    <location>
        <begin position="11"/>
        <end position="161"/>
    </location>
</feature>
<dbReference type="InterPro" id="IPR052189">
    <property type="entry name" value="L-asp_N-monooxygenase_NS-form"/>
</dbReference>
<dbReference type="SUPFAM" id="SSF51905">
    <property type="entry name" value="FAD/NAD(P)-binding domain"/>
    <property type="match status" value="1"/>
</dbReference>
<protein>
    <recommendedName>
        <fullName evidence="1">FAD-dependent urate hydroxylase HpyO/Asp monooxygenase CreE-like FAD/NAD(P)-binding domain-containing protein</fullName>
    </recommendedName>
</protein>
<dbReference type="InterPro" id="IPR038732">
    <property type="entry name" value="HpyO/CreE_NAD-binding"/>
</dbReference>
<gene>
    <name evidence="2" type="ORF">FGK64_03930</name>
</gene>
<dbReference type="Pfam" id="PF13454">
    <property type="entry name" value="NAD_binding_9"/>
    <property type="match status" value="1"/>
</dbReference>
<proteinExistence type="predicted"/>
<dbReference type="PANTHER" id="PTHR40254:SF1">
    <property type="entry name" value="BLR0577 PROTEIN"/>
    <property type="match status" value="1"/>
</dbReference>
<dbReference type="Gene3D" id="3.50.50.60">
    <property type="entry name" value="FAD/NAD(P)-binding domain"/>
    <property type="match status" value="1"/>
</dbReference>
<dbReference type="PANTHER" id="PTHR40254">
    <property type="entry name" value="BLR0577 PROTEIN"/>
    <property type="match status" value="1"/>
</dbReference>
<evidence type="ECO:0000313" key="2">
    <source>
        <dbReference type="EMBL" id="TMV15121.1"/>
    </source>
</evidence>
<name>A0ABY2XEJ2_9RHOB</name>
<evidence type="ECO:0000313" key="3">
    <source>
        <dbReference type="Proteomes" id="UP001191082"/>
    </source>
</evidence>
<organism evidence="2 3">
    <name type="scientific">Arenibacterium halophilum</name>
    <dbReference type="NCBI Taxonomy" id="2583821"/>
    <lineage>
        <taxon>Bacteria</taxon>
        <taxon>Pseudomonadati</taxon>
        <taxon>Pseudomonadota</taxon>
        <taxon>Alphaproteobacteria</taxon>
        <taxon>Rhodobacterales</taxon>
        <taxon>Paracoccaceae</taxon>
        <taxon>Arenibacterium</taxon>
    </lineage>
</organism>
<evidence type="ECO:0000259" key="1">
    <source>
        <dbReference type="Pfam" id="PF13454"/>
    </source>
</evidence>
<dbReference type="InterPro" id="IPR036188">
    <property type="entry name" value="FAD/NAD-bd_sf"/>
</dbReference>